<evidence type="ECO:0000256" key="1">
    <source>
        <dbReference type="ARBA" id="ARBA00022729"/>
    </source>
</evidence>
<feature type="chain" id="PRO_5046982297" evidence="2">
    <location>
        <begin position="29"/>
        <end position="341"/>
    </location>
</feature>
<evidence type="ECO:0000256" key="2">
    <source>
        <dbReference type="SAM" id="SignalP"/>
    </source>
</evidence>
<dbReference type="Gene3D" id="3.40.190.10">
    <property type="entry name" value="Periplasmic binding protein-like II"/>
    <property type="match status" value="2"/>
</dbReference>
<reference evidence="4 5" key="1">
    <citation type="submission" date="2023-07" db="EMBL/GenBank/DDBJ databases">
        <title>Comparative genomics of wheat-associated soil bacteria to identify genetic determinants of phenazine resistance.</title>
        <authorList>
            <person name="Mouncey N."/>
        </authorList>
    </citation>
    <scope>NUCLEOTIDE SEQUENCE [LARGE SCALE GENOMIC DNA]</scope>
    <source>
        <strain evidence="4 5">B2I6</strain>
    </source>
</reference>
<dbReference type="SUPFAM" id="SSF53850">
    <property type="entry name" value="Periplasmic binding protein-like II"/>
    <property type="match status" value="1"/>
</dbReference>
<keyword evidence="1 2" id="KW-0732">Signal</keyword>
<dbReference type="InterPro" id="IPR006311">
    <property type="entry name" value="TAT_signal"/>
</dbReference>
<feature type="signal peptide" evidence="2">
    <location>
        <begin position="1"/>
        <end position="28"/>
    </location>
</feature>
<organism evidence="4 5">
    <name type="scientific">Streptomyces rishiriensis</name>
    <dbReference type="NCBI Taxonomy" id="68264"/>
    <lineage>
        <taxon>Bacteria</taxon>
        <taxon>Bacillati</taxon>
        <taxon>Actinomycetota</taxon>
        <taxon>Actinomycetes</taxon>
        <taxon>Kitasatosporales</taxon>
        <taxon>Streptomycetaceae</taxon>
        <taxon>Streptomyces</taxon>
    </lineage>
</organism>
<evidence type="ECO:0000313" key="4">
    <source>
        <dbReference type="EMBL" id="MDQ0584761.1"/>
    </source>
</evidence>
<dbReference type="PANTHER" id="PTHR35936">
    <property type="entry name" value="MEMBRANE-BOUND LYTIC MUREIN TRANSGLYCOSYLASE F"/>
    <property type="match status" value="1"/>
</dbReference>
<dbReference type="RefSeq" id="WP_307166517.1">
    <property type="nucleotide sequence ID" value="NZ_JAUSWV010000002.1"/>
</dbReference>
<sequence>MSAHFTRRSLIRGITAATAVATLATGLAACGGDSEAAATTDSAAAGSVTIGRVSNGAAKETALKVSEVKSISAELPDAIKKSGKLNIGIGALPSGFAPLAYVGDDQKTLTGAEPDLGRLVAAVLGLKPETKNFTWENLFVGIDSGKVDVGFSNITDTEERKKKYEFASYRQDNLGWEVKKSSKWNFDGDYENLAGLTVTVSSGTNQEKILLEWKKKLESEGKKLTVKYYPDRNGIYLALAGGKIDAYFGPNPGIAYNVSQTAGTASATRNAGTFSGAGETLQGLIAATAKKDSGLAKPVADAINHLIETGQYAKWLAAYNLSNEAVAKSEINPPGLPLDNS</sequence>
<name>A0ABU0P055_STRRH</name>
<dbReference type="EMBL" id="JAUSWV010000002">
    <property type="protein sequence ID" value="MDQ0584761.1"/>
    <property type="molecule type" value="Genomic_DNA"/>
</dbReference>
<proteinExistence type="predicted"/>
<accession>A0ABU0P055</accession>
<feature type="domain" description="Solute-binding protein family 3/N-terminal" evidence="3">
    <location>
        <begin position="86"/>
        <end position="319"/>
    </location>
</feature>
<dbReference type="Proteomes" id="UP001230654">
    <property type="component" value="Unassembled WGS sequence"/>
</dbReference>
<dbReference type="Pfam" id="PF00497">
    <property type="entry name" value="SBP_bac_3"/>
    <property type="match status" value="1"/>
</dbReference>
<comment type="caution">
    <text evidence="4">The sequence shown here is derived from an EMBL/GenBank/DDBJ whole genome shotgun (WGS) entry which is preliminary data.</text>
</comment>
<evidence type="ECO:0000259" key="3">
    <source>
        <dbReference type="SMART" id="SM00062"/>
    </source>
</evidence>
<protein>
    <submittedName>
        <fullName evidence="4">Polar amino acid transport system substrate-binding protein</fullName>
    </submittedName>
</protein>
<dbReference type="CDD" id="cd01004">
    <property type="entry name" value="PBP2_MidA_like"/>
    <property type="match status" value="1"/>
</dbReference>
<dbReference type="InterPro" id="IPR001638">
    <property type="entry name" value="Solute-binding_3/MltF_N"/>
</dbReference>
<dbReference type="PROSITE" id="PS51257">
    <property type="entry name" value="PROKAR_LIPOPROTEIN"/>
    <property type="match status" value="1"/>
</dbReference>
<dbReference type="SMART" id="SM00062">
    <property type="entry name" value="PBPb"/>
    <property type="match status" value="1"/>
</dbReference>
<keyword evidence="5" id="KW-1185">Reference proteome</keyword>
<gene>
    <name evidence="4" type="ORF">QF030_006939</name>
</gene>
<evidence type="ECO:0000313" key="5">
    <source>
        <dbReference type="Proteomes" id="UP001230654"/>
    </source>
</evidence>
<dbReference type="PROSITE" id="PS51318">
    <property type="entry name" value="TAT"/>
    <property type="match status" value="1"/>
</dbReference>
<dbReference type="PANTHER" id="PTHR35936:SF19">
    <property type="entry name" value="AMINO-ACID-BINDING PROTEIN YXEM-RELATED"/>
    <property type="match status" value="1"/>
</dbReference>